<gene>
    <name evidence="14" type="ORF">GCM10010123_08970</name>
</gene>
<keyword evidence="6 9" id="KW-0862">Zinc</keyword>
<evidence type="ECO:0000256" key="9">
    <source>
        <dbReference type="RuleBase" id="RU366073"/>
    </source>
</evidence>
<keyword evidence="7 9" id="KW-0482">Metalloprotease</keyword>
<dbReference type="Gene3D" id="3.10.170.10">
    <property type="match status" value="1"/>
</dbReference>
<dbReference type="InterPro" id="IPR027268">
    <property type="entry name" value="Peptidase_M4/M1_CTD_sf"/>
</dbReference>
<evidence type="ECO:0000256" key="10">
    <source>
        <dbReference type="SAM" id="MobiDB-lite"/>
    </source>
</evidence>
<dbReference type="RefSeq" id="WP_229783289.1">
    <property type="nucleotide sequence ID" value="NZ_BMQB01000001.1"/>
</dbReference>
<evidence type="ECO:0000256" key="8">
    <source>
        <dbReference type="PIRSR" id="PIRSR623612-1"/>
    </source>
</evidence>
<evidence type="ECO:0000259" key="11">
    <source>
        <dbReference type="Pfam" id="PF01447"/>
    </source>
</evidence>
<evidence type="ECO:0000313" key="15">
    <source>
        <dbReference type="Proteomes" id="UP000649739"/>
    </source>
</evidence>
<dbReference type="PRINTS" id="PR00730">
    <property type="entry name" value="THERMOLYSIN"/>
</dbReference>
<dbReference type="InterPro" id="IPR001570">
    <property type="entry name" value="Peptidase_M4_C_domain"/>
</dbReference>
<evidence type="ECO:0000256" key="5">
    <source>
        <dbReference type="ARBA" id="ARBA00022801"/>
    </source>
</evidence>
<evidence type="ECO:0000256" key="7">
    <source>
        <dbReference type="ARBA" id="ARBA00023049"/>
    </source>
</evidence>
<dbReference type="SUPFAM" id="SSF55486">
    <property type="entry name" value="Metalloproteases ('zincins'), catalytic domain"/>
    <property type="match status" value="1"/>
</dbReference>
<evidence type="ECO:0000256" key="4">
    <source>
        <dbReference type="ARBA" id="ARBA00022729"/>
    </source>
</evidence>
<comment type="subcellular location">
    <subcellularLocation>
        <location evidence="9">Secreted</location>
    </subcellularLocation>
</comment>
<keyword evidence="5 9" id="KW-0378">Hydrolase</keyword>
<dbReference type="Gene3D" id="1.10.390.10">
    <property type="entry name" value="Neutral Protease Domain 2"/>
    <property type="match status" value="1"/>
</dbReference>
<feature type="compositionally biased region" description="Pro residues" evidence="10">
    <location>
        <begin position="545"/>
        <end position="565"/>
    </location>
</feature>
<feature type="active site" evidence="8">
    <location>
        <position position="332"/>
    </location>
</feature>
<dbReference type="PANTHER" id="PTHR33794">
    <property type="entry name" value="BACILLOLYSIN"/>
    <property type="match status" value="1"/>
</dbReference>
<dbReference type="InterPro" id="IPR050728">
    <property type="entry name" value="Zinc_Metalloprotease_M4"/>
</dbReference>
<name>A0A8J3B7S7_9ACTN</name>
<evidence type="ECO:0000259" key="12">
    <source>
        <dbReference type="Pfam" id="PF02868"/>
    </source>
</evidence>
<keyword evidence="2 9" id="KW-0645">Protease</keyword>
<feature type="domain" description="Peptidase M4" evidence="11">
    <location>
        <begin position="257"/>
        <end position="339"/>
    </location>
</feature>
<dbReference type="CDD" id="cd09597">
    <property type="entry name" value="M4_TLP"/>
    <property type="match status" value="1"/>
</dbReference>
<reference evidence="14" key="2">
    <citation type="submission" date="2020-09" db="EMBL/GenBank/DDBJ databases">
        <authorList>
            <person name="Sun Q."/>
            <person name="Ohkuma M."/>
        </authorList>
    </citation>
    <scope>NUCLEOTIDE SEQUENCE</scope>
    <source>
        <strain evidence="14">JCM 3090</strain>
    </source>
</reference>
<keyword evidence="15" id="KW-1185">Reference proteome</keyword>
<dbReference type="EC" id="3.4.24.-" evidence="9"/>
<dbReference type="GO" id="GO:0005576">
    <property type="term" value="C:extracellular region"/>
    <property type="evidence" value="ECO:0007669"/>
    <property type="project" value="UniProtKB-SubCell"/>
</dbReference>
<dbReference type="GO" id="GO:0004222">
    <property type="term" value="F:metalloendopeptidase activity"/>
    <property type="evidence" value="ECO:0007669"/>
    <property type="project" value="UniProtKB-UniRule"/>
</dbReference>
<dbReference type="Pfam" id="PF01447">
    <property type="entry name" value="Peptidase_M4"/>
    <property type="match status" value="1"/>
</dbReference>
<organism evidence="14 15">
    <name type="scientific">Pilimelia anulata</name>
    <dbReference type="NCBI Taxonomy" id="53371"/>
    <lineage>
        <taxon>Bacteria</taxon>
        <taxon>Bacillati</taxon>
        <taxon>Actinomycetota</taxon>
        <taxon>Actinomycetes</taxon>
        <taxon>Micromonosporales</taxon>
        <taxon>Micromonosporaceae</taxon>
        <taxon>Pilimelia</taxon>
    </lineage>
</organism>
<accession>A0A8J3B7S7</accession>
<evidence type="ECO:0000256" key="6">
    <source>
        <dbReference type="ARBA" id="ARBA00022833"/>
    </source>
</evidence>
<feature type="domain" description="Peptidase M4 C-terminal" evidence="12">
    <location>
        <begin position="349"/>
        <end position="510"/>
    </location>
</feature>
<dbReference type="GO" id="GO:0046872">
    <property type="term" value="F:metal ion binding"/>
    <property type="evidence" value="ECO:0007669"/>
    <property type="project" value="UniProtKB-UniRule"/>
</dbReference>
<keyword evidence="4" id="KW-0732">Signal</keyword>
<dbReference type="Pfam" id="PF07504">
    <property type="entry name" value="FTP"/>
    <property type="match status" value="1"/>
</dbReference>
<dbReference type="Proteomes" id="UP000649739">
    <property type="component" value="Unassembled WGS sequence"/>
</dbReference>
<dbReference type="PANTHER" id="PTHR33794:SF1">
    <property type="entry name" value="BACILLOLYSIN"/>
    <property type="match status" value="1"/>
</dbReference>
<feature type="region of interest" description="Disordered" evidence="10">
    <location>
        <begin position="515"/>
        <end position="614"/>
    </location>
</feature>
<protein>
    <recommendedName>
        <fullName evidence="9">Neutral metalloproteinase</fullName>
        <ecNumber evidence="9">3.4.24.-</ecNumber>
    </recommendedName>
</protein>
<evidence type="ECO:0000256" key="1">
    <source>
        <dbReference type="ARBA" id="ARBA00009388"/>
    </source>
</evidence>
<feature type="domain" description="FTP" evidence="13">
    <location>
        <begin position="82"/>
        <end position="113"/>
    </location>
</feature>
<sequence length="614" mass="62243">MQKNISVALGAAVIVVLATAVVVPVSIAASDSVAERAANRANARVATARFAADSLVAAEPTRFHLGPADAVGEPSVVLQDDLQYVAYTRTHKGMPVWGGDFVVVTDSSGAVRSTSVAQRLSLDAPTAPRISAVDATAVARRRFSRVDAVESANLLVVAAGRGRLAYEVVLSGVADGEGGPRPSRQHVFVDATSGRPVRGMSYDDVREATGKGFYYGDVDLPVKETLVDTTRQGIQCGGQDGSPMRVSGGSIGTGSGTDLPTACVDAMYAAGKEWDMLKAWLGRDGIDGKGRGFPIRVGLNQVNAFWNGQFTNFGHSSDNKRQLTVIDIVGHEFGHGIFQNTPGGSGGGNEAGGLNESTGDIFGALTEFFANDSRDKPDYDVGELGNLSGRGPIRVMSDPSRVGDPNCFSSKIPNTEVHAAAGPQNHWFYLLAEGSNPTSGQPKSPTCDNSTVTGIGIQKAGKIFMGALNRKTSGWNHAKARAASVAAAAELFPGGPECDTVKKAWTAVSVPAAGGEPACGGGGGPTPTAGPTPTGDPSPTGSAPPTAPAPTDDPSPTDSTPPPDATPTGSTPPGDEPTDPPSDGGGTAPDGDGTADGTATATAGADAAAAAAGG</sequence>
<proteinExistence type="inferred from homology"/>
<evidence type="ECO:0000256" key="2">
    <source>
        <dbReference type="ARBA" id="ARBA00022670"/>
    </source>
</evidence>
<feature type="compositionally biased region" description="Low complexity" evidence="10">
    <location>
        <begin position="589"/>
        <end position="614"/>
    </location>
</feature>
<dbReference type="Pfam" id="PF02868">
    <property type="entry name" value="Peptidase_M4_C"/>
    <property type="match status" value="1"/>
</dbReference>
<keyword evidence="9" id="KW-0964">Secreted</keyword>
<feature type="active site" description="Proton donor" evidence="8">
    <location>
        <position position="418"/>
    </location>
</feature>
<dbReference type="InterPro" id="IPR013856">
    <property type="entry name" value="Peptidase_M4_domain"/>
</dbReference>
<dbReference type="AlphaFoldDB" id="A0A8J3B7S7"/>
<reference evidence="14" key="1">
    <citation type="journal article" date="2014" name="Int. J. Syst. Evol. Microbiol.">
        <title>Complete genome sequence of Corynebacterium casei LMG S-19264T (=DSM 44701T), isolated from a smear-ripened cheese.</title>
        <authorList>
            <consortium name="US DOE Joint Genome Institute (JGI-PGF)"/>
            <person name="Walter F."/>
            <person name="Albersmeier A."/>
            <person name="Kalinowski J."/>
            <person name="Ruckert C."/>
        </authorList>
    </citation>
    <scope>NUCLEOTIDE SEQUENCE</scope>
    <source>
        <strain evidence="14">JCM 3090</strain>
    </source>
</reference>
<evidence type="ECO:0000256" key="3">
    <source>
        <dbReference type="ARBA" id="ARBA00022723"/>
    </source>
</evidence>
<evidence type="ECO:0000259" key="13">
    <source>
        <dbReference type="Pfam" id="PF07504"/>
    </source>
</evidence>
<dbReference type="EMBL" id="BMQB01000001">
    <property type="protein sequence ID" value="GGJ81375.1"/>
    <property type="molecule type" value="Genomic_DNA"/>
</dbReference>
<comment type="function">
    <text evidence="9">Extracellular zinc metalloprotease.</text>
</comment>
<evidence type="ECO:0000313" key="14">
    <source>
        <dbReference type="EMBL" id="GGJ81375.1"/>
    </source>
</evidence>
<keyword evidence="3" id="KW-0479">Metal-binding</keyword>
<comment type="cofactor">
    <cofactor evidence="9">
        <name>Zn(2+)</name>
        <dbReference type="ChEBI" id="CHEBI:29105"/>
    </cofactor>
</comment>
<comment type="similarity">
    <text evidence="1 9">Belongs to the peptidase M4 family.</text>
</comment>
<dbReference type="GO" id="GO:0006508">
    <property type="term" value="P:proteolysis"/>
    <property type="evidence" value="ECO:0007669"/>
    <property type="project" value="UniProtKB-KW"/>
</dbReference>
<comment type="caution">
    <text evidence="14">The sequence shown here is derived from an EMBL/GenBank/DDBJ whole genome shotgun (WGS) entry which is preliminary data.</text>
</comment>
<dbReference type="InterPro" id="IPR023612">
    <property type="entry name" value="Peptidase_M4"/>
</dbReference>
<dbReference type="InterPro" id="IPR011096">
    <property type="entry name" value="FTP_domain"/>
</dbReference>